<organism evidence="2">
    <name type="scientific">bioreactor metagenome</name>
    <dbReference type="NCBI Taxonomy" id="1076179"/>
    <lineage>
        <taxon>unclassified sequences</taxon>
        <taxon>metagenomes</taxon>
        <taxon>ecological metagenomes</taxon>
    </lineage>
</organism>
<keyword evidence="1" id="KW-0472">Membrane</keyword>
<comment type="caution">
    <text evidence="2">The sequence shown here is derived from an EMBL/GenBank/DDBJ whole genome shotgun (WGS) entry which is preliminary data.</text>
</comment>
<keyword evidence="1" id="KW-1133">Transmembrane helix</keyword>
<proteinExistence type="predicted"/>
<reference evidence="2" key="1">
    <citation type="submission" date="2019-08" db="EMBL/GenBank/DDBJ databases">
        <authorList>
            <person name="Kucharzyk K."/>
            <person name="Murdoch R.W."/>
            <person name="Higgins S."/>
            <person name="Loffler F."/>
        </authorList>
    </citation>
    <scope>NUCLEOTIDE SEQUENCE</scope>
</reference>
<dbReference type="EMBL" id="VSSQ01104913">
    <property type="protein sequence ID" value="MPN45202.1"/>
    <property type="molecule type" value="Genomic_DNA"/>
</dbReference>
<feature type="transmembrane region" description="Helical" evidence="1">
    <location>
        <begin position="6"/>
        <end position="24"/>
    </location>
</feature>
<accession>A0A645I349</accession>
<keyword evidence="1" id="KW-0812">Transmembrane</keyword>
<sequence>MIRMYYVPYGHGIGFFFAVSHFFFPRPVDIDKTALCIHAKDQFGGVFNKFPVMSFSKTERFVHLITCEG</sequence>
<protein>
    <submittedName>
        <fullName evidence="2">Uncharacterized protein</fullName>
    </submittedName>
</protein>
<name>A0A645I349_9ZZZZ</name>
<evidence type="ECO:0000256" key="1">
    <source>
        <dbReference type="SAM" id="Phobius"/>
    </source>
</evidence>
<gene>
    <name evidence="2" type="ORF">SDC9_192769</name>
</gene>
<evidence type="ECO:0000313" key="2">
    <source>
        <dbReference type="EMBL" id="MPN45202.1"/>
    </source>
</evidence>
<dbReference type="AlphaFoldDB" id="A0A645I349"/>